<feature type="domain" description="TM2" evidence="6">
    <location>
        <begin position="27"/>
        <end position="75"/>
    </location>
</feature>
<gene>
    <name evidence="7" type="ORF">AFR_13305</name>
</gene>
<evidence type="ECO:0000256" key="1">
    <source>
        <dbReference type="ARBA" id="ARBA00004141"/>
    </source>
</evidence>
<keyword evidence="4 5" id="KW-0472">Membrane</keyword>
<sequence length="106" mass="11871">MNPSPVTLPGWKRYSVLMAEAEYESVKKDTKVAYALWCVVGIFGGHRFYLGDTARSITMLFTLGGLGLWTLADVFFVGRRVRAVNRSRRSAIMARHGIIEDLSSET</sequence>
<keyword evidence="8" id="KW-1185">Reference proteome</keyword>
<evidence type="ECO:0000256" key="5">
    <source>
        <dbReference type="SAM" id="Phobius"/>
    </source>
</evidence>
<keyword evidence="2 5" id="KW-0812">Transmembrane</keyword>
<dbReference type="STRING" id="1246995.AFR_13305"/>
<evidence type="ECO:0000256" key="4">
    <source>
        <dbReference type="ARBA" id="ARBA00023136"/>
    </source>
</evidence>
<keyword evidence="3 5" id="KW-1133">Transmembrane helix</keyword>
<protein>
    <submittedName>
        <fullName evidence="7">DnaJ-like subfamily C member 22 protein</fullName>
    </submittedName>
</protein>
<accession>U5VVW2</accession>
<dbReference type="PANTHER" id="PTHR21016">
    <property type="entry name" value="BETA-AMYLOID BINDING PROTEIN-RELATED"/>
    <property type="match status" value="1"/>
</dbReference>
<dbReference type="OrthoDB" id="2004788at2"/>
<dbReference type="PANTHER" id="PTHR21016:SF25">
    <property type="entry name" value="TM2 DOMAIN-CONTAINING PROTEIN DDB_G0277895-RELATED"/>
    <property type="match status" value="1"/>
</dbReference>
<comment type="subcellular location">
    <subcellularLocation>
        <location evidence="1">Membrane</location>
        <topology evidence="1">Multi-pass membrane protein</topology>
    </subcellularLocation>
</comment>
<proteinExistence type="predicted"/>
<dbReference type="InterPro" id="IPR050932">
    <property type="entry name" value="TM2D1-3-like"/>
</dbReference>
<dbReference type="Proteomes" id="UP000017746">
    <property type="component" value="Chromosome"/>
</dbReference>
<dbReference type="eggNOG" id="COG2314">
    <property type="taxonomic scope" value="Bacteria"/>
</dbReference>
<dbReference type="HOGENOM" id="CLU_2448054_0_0_11"/>
<dbReference type="GO" id="GO:0016020">
    <property type="term" value="C:membrane"/>
    <property type="evidence" value="ECO:0007669"/>
    <property type="project" value="UniProtKB-SubCell"/>
</dbReference>
<evidence type="ECO:0000256" key="2">
    <source>
        <dbReference type="ARBA" id="ARBA00022692"/>
    </source>
</evidence>
<dbReference type="KEGG" id="afs:AFR_13305"/>
<evidence type="ECO:0000259" key="6">
    <source>
        <dbReference type="Pfam" id="PF05154"/>
    </source>
</evidence>
<dbReference type="EMBL" id="CP006272">
    <property type="protein sequence ID" value="AGZ40947.1"/>
    <property type="molecule type" value="Genomic_DNA"/>
</dbReference>
<name>U5VVW2_9ACTN</name>
<feature type="transmembrane region" description="Helical" evidence="5">
    <location>
        <begin position="56"/>
        <end position="78"/>
    </location>
</feature>
<organism evidence="7 8">
    <name type="scientific">Actinoplanes friuliensis DSM 7358</name>
    <dbReference type="NCBI Taxonomy" id="1246995"/>
    <lineage>
        <taxon>Bacteria</taxon>
        <taxon>Bacillati</taxon>
        <taxon>Actinomycetota</taxon>
        <taxon>Actinomycetes</taxon>
        <taxon>Micromonosporales</taxon>
        <taxon>Micromonosporaceae</taxon>
        <taxon>Actinoplanes</taxon>
    </lineage>
</organism>
<evidence type="ECO:0000256" key="3">
    <source>
        <dbReference type="ARBA" id="ARBA00022989"/>
    </source>
</evidence>
<dbReference type="Pfam" id="PF05154">
    <property type="entry name" value="TM2"/>
    <property type="match status" value="1"/>
</dbReference>
<dbReference type="AlphaFoldDB" id="U5VVW2"/>
<evidence type="ECO:0000313" key="8">
    <source>
        <dbReference type="Proteomes" id="UP000017746"/>
    </source>
</evidence>
<reference evidence="7 8" key="1">
    <citation type="journal article" date="2014" name="J. Biotechnol.">
        <title>Complete genome sequence of the actinobacterium Actinoplanes friuliensis HAG 010964, producer of the lipopeptide antibiotic friulimycin.</title>
        <authorList>
            <person name="Ruckert C."/>
            <person name="Szczepanowski R."/>
            <person name="Albersmeier A."/>
            <person name="Goesmann A."/>
            <person name="Fischer N."/>
            <person name="Steinkamper A."/>
            <person name="Puhler A."/>
            <person name="Biener R."/>
            <person name="Schwartz D."/>
            <person name="Kalinowski J."/>
        </authorList>
    </citation>
    <scope>NUCLEOTIDE SEQUENCE [LARGE SCALE GENOMIC DNA]</scope>
    <source>
        <strain evidence="7 8">DSM 7358</strain>
    </source>
</reference>
<dbReference type="InterPro" id="IPR007829">
    <property type="entry name" value="TM2"/>
</dbReference>
<evidence type="ECO:0000313" key="7">
    <source>
        <dbReference type="EMBL" id="AGZ40947.1"/>
    </source>
</evidence>
<dbReference type="PATRIC" id="fig|1246995.3.peg.2701"/>
<dbReference type="RefSeq" id="WP_023361006.1">
    <property type="nucleotide sequence ID" value="NC_022657.1"/>
</dbReference>